<organism evidence="9 10">
    <name type="scientific">Liquorilactobacillus sucicola DSM 21376 = JCM 15457</name>
    <dbReference type="NCBI Taxonomy" id="1423806"/>
    <lineage>
        <taxon>Bacteria</taxon>
        <taxon>Bacillati</taxon>
        <taxon>Bacillota</taxon>
        <taxon>Bacilli</taxon>
        <taxon>Lactobacillales</taxon>
        <taxon>Lactobacillaceae</taxon>
        <taxon>Liquorilactobacillus</taxon>
    </lineage>
</organism>
<evidence type="ECO:0000256" key="6">
    <source>
        <dbReference type="ARBA" id="ARBA00023136"/>
    </source>
</evidence>
<feature type="domain" description="ABC transmembrane type-1" evidence="8">
    <location>
        <begin position="69"/>
        <end position="259"/>
    </location>
</feature>
<dbReference type="InterPro" id="IPR000515">
    <property type="entry name" value="MetI-like"/>
</dbReference>
<keyword evidence="5 7" id="KW-1133">Transmembrane helix</keyword>
<dbReference type="EMBL" id="AYZF01000008">
    <property type="protein sequence ID" value="KRN07100.1"/>
    <property type="molecule type" value="Genomic_DNA"/>
</dbReference>
<comment type="subcellular location">
    <subcellularLocation>
        <location evidence="1 7">Cell membrane</location>
        <topology evidence="1 7">Multi-pass membrane protein</topology>
    </subcellularLocation>
</comment>
<dbReference type="GO" id="GO:0005886">
    <property type="term" value="C:plasma membrane"/>
    <property type="evidence" value="ECO:0007669"/>
    <property type="project" value="UniProtKB-SubCell"/>
</dbReference>
<sequence length="273" mass="30058">MPKKRSLKYLSIAIFSVIGLFWVYPFAIVLINSMKGKRGVFQNPLWFTKDFSLANFKTAFQALDFAHSFLNSLLITIGSVGLITVVSAAAAYAISRVKGPFSSIIYYVCAGTMLIPFQSIMIPLLSIFGKVDFLNRTSLIIMNTGLSVSLSIILYYGAFQGVPKSLDEAAALDGAYPLKTFIHVIFPAVSPMTGTVIILNSMKIWNDYLLPSLVVNKDGMYTIPLKMYSFFGETNSEWQLALAGLVLSMIPIIALFLLLQKQVMTSVTEGAIK</sequence>
<accession>A0A023CYL5</accession>
<feature type="transmembrane region" description="Helical" evidence="7">
    <location>
        <begin position="238"/>
        <end position="259"/>
    </location>
</feature>
<dbReference type="Gene3D" id="1.10.3720.10">
    <property type="entry name" value="MetI-like"/>
    <property type="match status" value="1"/>
</dbReference>
<evidence type="ECO:0000256" key="4">
    <source>
        <dbReference type="ARBA" id="ARBA00022692"/>
    </source>
</evidence>
<dbReference type="PATRIC" id="fig|1423806.3.peg.681"/>
<dbReference type="InterPro" id="IPR035906">
    <property type="entry name" value="MetI-like_sf"/>
</dbReference>
<comment type="caution">
    <text evidence="9">The sequence shown here is derived from an EMBL/GenBank/DDBJ whole genome shotgun (WGS) entry which is preliminary data.</text>
</comment>
<dbReference type="RefSeq" id="WP_034988680.1">
    <property type="nucleotide sequence ID" value="NZ_AYZF01000008.1"/>
</dbReference>
<dbReference type="PANTHER" id="PTHR43744:SF8">
    <property type="entry name" value="SN-GLYCEROL-3-PHOSPHATE TRANSPORT SYSTEM PERMEASE PROTEIN UGPE"/>
    <property type="match status" value="1"/>
</dbReference>
<evidence type="ECO:0000313" key="10">
    <source>
        <dbReference type="Proteomes" id="UP000050961"/>
    </source>
</evidence>
<dbReference type="PANTHER" id="PTHR43744">
    <property type="entry name" value="ABC TRANSPORTER PERMEASE PROTEIN MG189-RELATED-RELATED"/>
    <property type="match status" value="1"/>
</dbReference>
<feature type="transmembrane region" description="Helical" evidence="7">
    <location>
        <begin position="180"/>
        <end position="202"/>
    </location>
</feature>
<dbReference type="GO" id="GO:0055085">
    <property type="term" value="P:transmembrane transport"/>
    <property type="evidence" value="ECO:0007669"/>
    <property type="project" value="InterPro"/>
</dbReference>
<feature type="transmembrane region" description="Helical" evidence="7">
    <location>
        <begin position="69"/>
        <end position="92"/>
    </location>
</feature>
<evidence type="ECO:0000256" key="1">
    <source>
        <dbReference type="ARBA" id="ARBA00004651"/>
    </source>
</evidence>
<reference evidence="9 10" key="1">
    <citation type="journal article" date="2015" name="Genome Announc.">
        <title>Expanding the biotechnology potential of lactobacilli through comparative genomics of 213 strains and associated genera.</title>
        <authorList>
            <person name="Sun Z."/>
            <person name="Harris H.M."/>
            <person name="McCann A."/>
            <person name="Guo C."/>
            <person name="Argimon S."/>
            <person name="Zhang W."/>
            <person name="Yang X."/>
            <person name="Jeffery I.B."/>
            <person name="Cooney J.C."/>
            <person name="Kagawa T.F."/>
            <person name="Liu W."/>
            <person name="Song Y."/>
            <person name="Salvetti E."/>
            <person name="Wrobel A."/>
            <person name="Rasinkangas P."/>
            <person name="Parkhill J."/>
            <person name="Rea M.C."/>
            <person name="O'Sullivan O."/>
            <person name="Ritari J."/>
            <person name="Douillard F.P."/>
            <person name="Paul Ross R."/>
            <person name="Yang R."/>
            <person name="Briner A.E."/>
            <person name="Felis G.E."/>
            <person name="de Vos W.M."/>
            <person name="Barrangou R."/>
            <person name="Klaenhammer T.R."/>
            <person name="Caufield P.W."/>
            <person name="Cui Y."/>
            <person name="Zhang H."/>
            <person name="O'Toole P.W."/>
        </authorList>
    </citation>
    <scope>NUCLEOTIDE SEQUENCE [LARGE SCALE GENOMIC DNA]</scope>
    <source>
        <strain evidence="9 10">DSM 21376</strain>
    </source>
</reference>
<dbReference type="OrthoDB" id="9794684at2"/>
<evidence type="ECO:0000256" key="5">
    <source>
        <dbReference type="ARBA" id="ARBA00022989"/>
    </source>
</evidence>
<dbReference type="AlphaFoldDB" id="A0A023CYL5"/>
<feature type="transmembrane region" description="Helical" evidence="7">
    <location>
        <begin position="104"/>
        <end position="128"/>
    </location>
</feature>
<dbReference type="CDD" id="cd06261">
    <property type="entry name" value="TM_PBP2"/>
    <property type="match status" value="1"/>
</dbReference>
<dbReference type="PROSITE" id="PS50928">
    <property type="entry name" value="ABC_TM1"/>
    <property type="match status" value="1"/>
</dbReference>
<keyword evidence="4 7" id="KW-0812">Transmembrane</keyword>
<protein>
    <submittedName>
        <fullName evidence="9">ABC-type maltose transport system, permease component</fullName>
    </submittedName>
</protein>
<keyword evidence="2 7" id="KW-0813">Transport</keyword>
<dbReference type="Pfam" id="PF00528">
    <property type="entry name" value="BPD_transp_1"/>
    <property type="match status" value="1"/>
</dbReference>
<evidence type="ECO:0000256" key="3">
    <source>
        <dbReference type="ARBA" id="ARBA00022475"/>
    </source>
</evidence>
<proteinExistence type="inferred from homology"/>
<evidence type="ECO:0000256" key="2">
    <source>
        <dbReference type="ARBA" id="ARBA00022448"/>
    </source>
</evidence>
<dbReference type="SUPFAM" id="SSF161098">
    <property type="entry name" value="MetI-like"/>
    <property type="match status" value="1"/>
</dbReference>
<dbReference type="eggNOG" id="COG0395">
    <property type="taxonomic scope" value="Bacteria"/>
</dbReference>
<evidence type="ECO:0000256" key="7">
    <source>
        <dbReference type="RuleBase" id="RU363032"/>
    </source>
</evidence>
<evidence type="ECO:0000259" key="8">
    <source>
        <dbReference type="PROSITE" id="PS50928"/>
    </source>
</evidence>
<keyword evidence="6 7" id="KW-0472">Membrane</keyword>
<comment type="similarity">
    <text evidence="7">Belongs to the binding-protein-dependent transport system permease family.</text>
</comment>
<feature type="transmembrane region" description="Helical" evidence="7">
    <location>
        <begin position="12"/>
        <end position="31"/>
    </location>
</feature>
<evidence type="ECO:0000313" key="9">
    <source>
        <dbReference type="EMBL" id="KRN07100.1"/>
    </source>
</evidence>
<dbReference type="STRING" id="1423806.FD15_GL000669"/>
<feature type="transmembrane region" description="Helical" evidence="7">
    <location>
        <begin position="140"/>
        <end position="159"/>
    </location>
</feature>
<keyword evidence="3" id="KW-1003">Cell membrane</keyword>
<keyword evidence="10" id="KW-1185">Reference proteome</keyword>
<name>A0A023CYL5_9LACO</name>
<dbReference type="Proteomes" id="UP000050961">
    <property type="component" value="Unassembled WGS sequence"/>
</dbReference>
<gene>
    <name evidence="9" type="ORF">FD15_GL000669</name>
</gene>